<dbReference type="Proteomes" id="UP000197007">
    <property type="component" value="Chromosome"/>
</dbReference>
<keyword evidence="1" id="KW-0472">Membrane</keyword>
<gene>
    <name evidence="2" type="ORF">CBG49_04215</name>
</gene>
<protein>
    <submittedName>
        <fullName evidence="2">Uncharacterized protein</fullName>
    </submittedName>
</protein>
<organism evidence="2 3">
    <name type="scientific">Capnocytophaga endodontalis</name>
    <dbReference type="NCBI Taxonomy" id="2708117"/>
    <lineage>
        <taxon>Bacteria</taxon>
        <taxon>Pseudomonadati</taxon>
        <taxon>Bacteroidota</taxon>
        <taxon>Flavobacteriia</taxon>
        <taxon>Flavobacteriales</taxon>
        <taxon>Flavobacteriaceae</taxon>
        <taxon>Capnocytophaga</taxon>
    </lineage>
</organism>
<dbReference type="AlphaFoldDB" id="A0A1Z4BM29"/>
<feature type="transmembrane region" description="Helical" evidence="1">
    <location>
        <begin position="7"/>
        <end position="24"/>
    </location>
</feature>
<dbReference type="EMBL" id="CP022022">
    <property type="protein sequence ID" value="ASF42346.1"/>
    <property type="molecule type" value="Genomic_DNA"/>
</dbReference>
<reference evidence="3" key="1">
    <citation type="submission" date="2017-06" db="EMBL/GenBank/DDBJ databases">
        <title>Complete genome sequence of Capnocytophaga sp. KCOM 1579 (=ChDC OS43) isolated from a human refractory periapical abscess lesion.</title>
        <authorList>
            <person name="Kook J.-K."/>
            <person name="Park S.-N."/>
            <person name="Lim Y.K."/>
            <person name="Roh H."/>
        </authorList>
    </citation>
    <scope>NUCLEOTIDE SEQUENCE [LARGE SCALE GENOMIC DNA]</scope>
    <source>
        <strain evidence="3">ChDC OS43</strain>
    </source>
</reference>
<accession>A0A1Z4BM29</accession>
<evidence type="ECO:0000256" key="1">
    <source>
        <dbReference type="SAM" id="Phobius"/>
    </source>
</evidence>
<sequence>MKNKLQKVLSILVVILFPFVLLKLPNEAFASKVLDPIFFLVLSIHLIIILYDSFKNKNK</sequence>
<feature type="transmembrane region" description="Helical" evidence="1">
    <location>
        <begin position="36"/>
        <end position="54"/>
    </location>
</feature>
<evidence type="ECO:0000313" key="2">
    <source>
        <dbReference type="EMBL" id="ASF42346.1"/>
    </source>
</evidence>
<evidence type="ECO:0000313" key="3">
    <source>
        <dbReference type="Proteomes" id="UP000197007"/>
    </source>
</evidence>
<keyword evidence="1" id="KW-1133">Transmembrane helix</keyword>
<dbReference type="RefSeq" id="WP_088593508.1">
    <property type="nucleotide sequence ID" value="NZ_CP022022.1"/>
</dbReference>
<dbReference type="KEGG" id="capn:CBG49_04215"/>
<keyword evidence="1" id="KW-0812">Transmembrane</keyword>
<keyword evidence="3" id="KW-1185">Reference proteome</keyword>
<name>A0A1Z4BM29_9FLAO</name>
<proteinExistence type="predicted"/>